<accession>A0A8J3BSA5</accession>
<evidence type="ECO:0000256" key="2">
    <source>
        <dbReference type="ARBA" id="ARBA00023326"/>
    </source>
</evidence>
<dbReference type="SUPFAM" id="SSF49265">
    <property type="entry name" value="Fibronectin type III"/>
    <property type="match status" value="1"/>
</dbReference>
<evidence type="ECO:0000256" key="1">
    <source>
        <dbReference type="ARBA" id="ARBA00023295"/>
    </source>
</evidence>
<evidence type="ECO:0000256" key="3">
    <source>
        <dbReference type="SAM" id="MobiDB-lite"/>
    </source>
</evidence>
<dbReference type="PROSITE" id="PS50853">
    <property type="entry name" value="FN3"/>
    <property type="match status" value="2"/>
</dbReference>
<dbReference type="Pfam" id="PF00722">
    <property type="entry name" value="Glyco_hydro_16"/>
    <property type="match status" value="1"/>
</dbReference>
<dbReference type="Proteomes" id="UP000656042">
    <property type="component" value="Unassembled WGS sequence"/>
</dbReference>
<keyword evidence="4" id="KW-0732">Signal</keyword>
<dbReference type="SMART" id="SM00060">
    <property type="entry name" value="FN3"/>
    <property type="match status" value="2"/>
</dbReference>
<feature type="signal peptide" evidence="4">
    <location>
        <begin position="1"/>
        <end position="22"/>
    </location>
</feature>
<sequence length="449" mass="48167">MSIPRWRTNIALGAALVLSATAGLTLGGNTSASAEQADVTITATPIESNRVRVDWTTTRTDITGWNVGRDGYDDRGTPAWSTDKAAGDRSHTFNSLVVGTTYTFTLIPKTASGDLPAVTATATAGGGDGTPPPSSGEVTITATPIESNRVRVDWTTTRTDITGWNVGRDGYDDRGTPAWSTDKAAGDRSHTFNSLVVGTTYTFTLIPKTASGDLPAVTATATAGGGDGTPPPSSGDTAQATQNWGAPVWSDDFNGTAPSSAWGLYDDPGNQHGVRKPENCQVSNGTLKLVSETNRDTCGMSHERDQTHGRWEARVKSTGTGWKSLFIIWPYINEGWPRYGEYDWREHTAGSSCYTGFLHYPSVDNRQEGLPDKCPSGGTSQWHNVAFEWSSTRMAGWVDGVLWYQFNCASYGNLCDMPAGHLTIQNDDHGDAAGHSAVTEVDWVRGWDL</sequence>
<comment type="caution">
    <text evidence="7">The sequence shown here is derived from an EMBL/GenBank/DDBJ whole genome shotgun (WGS) entry which is preliminary data.</text>
</comment>
<dbReference type="AlphaFoldDB" id="A0A8J3BSA5"/>
<evidence type="ECO:0000259" key="5">
    <source>
        <dbReference type="PROSITE" id="PS50853"/>
    </source>
</evidence>
<organism evidence="7 8">
    <name type="scientific">Mangrovihabitans endophyticus</name>
    <dbReference type="NCBI Taxonomy" id="1751298"/>
    <lineage>
        <taxon>Bacteria</taxon>
        <taxon>Bacillati</taxon>
        <taxon>Actinomycetota</taxon>
        <taxon>Actinomycetes</taxon>
        <taxon>Micromonosporales</taxon>
        <taxon>Micromonosporaceae</taxon>
        <taxon>Mangrovihabitans</taxon>
    </lineage>
</organism>
<feature type="domain" description="Fibronectin type-III" evidence="5">
    <location>
        <begin position="132"/>
        <end position="232"/>
    </location>
</feature>
<protein>
    <recommendedName>
        <fullName evidence="9">Glycosyl hydrolases family 16</fullName>
    </recommendedName>
</protein>
<keyword evidence="8" id="KW-1185">Reference proteome</keyword>
<feature type="region of interest" description="Disordered" evidence="3">
    <location>
        <begin position="217"/>
        <end position="240"/>
    </location>
</feature>
<keyword evidence="1" id="KW-0326">Glycosidase</keyword>
<keyword evidence="2" id="KW-0119">Carbohydrate metabolism</keyword>
<evidence type="ECO:0000259" key="6">
    <source>
        <dbReference type="PROSITE" id="PS51762"/>
    </source>
</evidence>
<gene>
    <name evidence="7" type="ORF">GCM10012284_04360</name>
</gene>
<proteinExistence type="predicted"/>
<dbReference type="PROSITE" id="PS51762">
    <property type="entry name" value="GH16_2"/>
    <property type="match status" value="1"/>
</dbReference>
<evidence type="ECO:0000313" key="7">
    <source>
        <dbReference type="EMBL" id="GGK73598.1"/>
    </source>
</evidence>
<dbReference type="InterPro" id="IPR000757">
    <property type="entry name" value="Beta-glucanase-like"/>
</dbReference>
<evidence type="ECO:0000313" key="8">
    <source>
        <dbReference type="Proteomes" id="UP000656042"/>
    </source>
</evidence>
<dbReference type="RefSeq" id="WP_189077290.1">
    <property type="nucleotide sequence ID" value="NZ_BMMX01000001.1"/>
</dbReference>
<dbReference type="Gene3D" id="2.60.40.10">
    <property type="entry name" value="Immunoglobulins"/>
    <property type="match status" value="2"/>
</dbReference>
<name>A0A8J3BSA5_9ACTN</name>
<feature type="domain" description="Fibronectin type-III" evidence="5">
    <location>
        <begin position="37"/>
        <end position="126"/>
    </location>
</feature>
<feature type="domain" description="GH16" evidence="6">
    <location>
        <begin position="224"/>
        <end position="449"/>
    </location>
</feature>
<dbReference type="InterPro" id="IPR013783">
    <property type="entry name" value="Ig-like_fold"/>
</dbReference>
<dbReference type="InterPro" id="IPR003961">
    <property type="entry name" value="FN3_dom"/>
</dbReference>
<dbReference type="InterPro" id="IPR036116">
    <property type="entry name" value="FN3_sf"/>
</dbReference>
<feature type="chain" id="PRO_5039216810" description="Glycosyl hydrolases family 16" evidence="4">
    <location>
        <begin position="23"/>
        <end position="449"/>
    </location>
</feature>
<reference evidence="7" key="1">
    <citation type="journal article" date="2014" name="Int. J. Syst. Evol. Microbiol.">
        <title>Complete genome sequence of Corynebacterium casei LMG S-19264T (=DSM 44701T), isolated from a smear-ripened cheese.</title>
        <authorList>
            <consortium name="US DOE Joint Genome Institute (JGI-PGF)"/>
            <person name="Walter F."/>
            <person name="Albersmeier A."/>
            <person name="Kalinowski J."/>
            <person name="Ruckert C."/>
        </authorList>
    </citation>
    <scope>NUCLEOTIDE SEQUENCE</scope>
    <source>
        <strain evidence="7">CGMCC 4.7299</strain>
    </source>
</reference>
<feature type="region of interest" description="Disordered" evidence="3">
    <location>
        <begin position="118"/>
        <end position="141"/>
    </location>
</feature>
<dbReference type="GO" id="GO:0004553">
    <property type="term" value="F:hydrolase activity, hydrolyzing O-glycosyl compounds"/>
    <property type="evidence" value="ECO:0007669"/>
    <property type="project" value="InterPro"/>
</dbReference>
<dbReference type="InterPro" id="IPR013320">
    <property type="entry name" value="ConA-like_dom_sf"/>
</dbReference>
<reference evidence="7" key="2">
    <citation type="submission" date="2020-09" db="EMBL/GenBank/DDBJ databases">
        <authorList>
            <person name="Sun Q."/>
            <person name="Zhou Y."/>
        </authorList>
    </citation>
    <scope>NUCLEOTIDE SEQUENCE</scope>
    <source>
        <strain evidence="7">CGMCC 4.7299</strain>
    </source>
</reference>
<keyword evidence="1" id="KW-0378">Hydrolase</keyword>
<dbReference type="CDD" id="cd00413">
    <property type="entry name" value="Glyco_hydrolase_16"/>
    <property type="match status" value="1"/>
</dbReference>
<dbReference type="Gene3D" id="2.60.120.200">
    <property type="match status" value="1"/>
</dbReference>
<keyword evidence="2" id="KW-0624">Polysaccharide degradation</keyword>
<dbReference type="GO" id="GO:0000272">
    <property type="term" value="P:polysaccharide catabolic process"/>
    <property type="evidence" value="ECO:0007669"/>
    <property type="project" value="UniProtKB-KW"/>
</dbReference>
<evidence type="ECO:0008006" key="9">
    <source>
        <dbReference type="Google" id="ProtNLM"/>
    </source>
</evidence>
<evidence type="ECO:0000256" key="4">
    <source>
        <dbReference type="SAM" id="SignalP"/>
    </source>
</evidence>
<dbReference type="SUPFAM" id="SSF49899">
    <property type="entry name" value="Concanavalin A-like lectins/glucanases"/>
    <property type="match status" value="1"/>
</dbReference>
<dbReference type="EMBL" id="BMMX01000001">
    <property type="protein sequence ID" value="GGK73598.1"/>
    <property type="molecule type" value="Genomic_DNA"/>
</dbReference>